<accession>A0A382FEH8</accession>
<feature type="domain" description="Alpha-mannosidase Ams1-like N-terminal" evidence="1">
    <location>
        <begin position="35"/>
        <end position="138"/>
    </location>
</feature>
<dbReference type="InterPro" id="IPR054723">
    <property type="entry name" value="Ams1-like_N"/>
</dbReference>
<gene>
    <name evidence="2" type="ORF">METZ01_LOCUS213933</name>
</gene>
<dbReference type="SUPFAM" id="SSF49785">
    <property type="entry name" value="Galactose-binding domain-like"/>
    <property type="match status" value="1"/>
</dbReference>
<evidence type="ECO:0000313" key="2">
    <source>
        <dbReference type="EMBL" id="SVB61079.1"/>
    </source>
</evidence>
<dbReference type="Gene3D" id="2.60.120.260">
    <property type="entry name" value="Galactose-binding domain-like"/>
    <property type="match status" value="1"/>
</dbReference>
<protein>
    <recommendedName>
        <fullName evidence="1">Alpha-mannosidase Ams1-like N-terminal domain-containing protein</fullName>
    </recommendedName>
</protein>
<reference evidence="2" key="1">
    <citation type="submission" date="2018-05" db="EMBL/GenBank/DDBJ databases">
        <authorList>
            <person name="Lanie J.A."/>
            <person name="Ng W.-L."/>
            <person name="Kazmierczak K.M."/>
            <person name="Andrzejewski T.M."/>
            <person name="Davidsen T.M."/>
            <person name="Wayne K.J."/>
            <person name="Tettelin H."/>
            <person name="Glass J.I."/>
            <person name="Rusch D."/>
            <person name="Podicherti R."/>
            <person name="Tsui H.-C.T."/>
            <person name="Winkler M.E."/>
        </authorList>
    </citation>
    <scope>NUCLEOTIDE SEQUENCE</scope>
</reference>
<dbReference type="InterPro" id="IPR008979">
    <property type="entry name" value="Galactose-bd-like_sf"/>
</dbReference>
<sequence length="226" mass="26624">MTQLLFFLFFTKTLFAQVSTERILEQPLEPHPIIELKNWDVFNGETSLDNALNFQNNNGWKSWTLNTKWWDEYNVKWFRRNVSIPESFRGQDVFLELKVDNKGIVYFNGEKLMNVARLQGKELLIKNAKGNEIFTIVVRGEKTGYYGQFYQADIVAYPPGYSEFYSSLKSVETLRSSFRGISIDKAKWKMMADDSASRPDFDDSKWEIRTIPGSWEGEYKHAWYRM</sequence>
<feature type="non-terminal residue" evidence="2">
    <location>
        <position position="226"/>
    </location>
</feature>
<name>A0A382FEH8_9ZZZZ</name>
<proteinExistence type="predicted"/>
<dbReference type="AlphaFoldDB" id="A0A382FEH8"/>
<dbReference type="EMBL" id="UINC01049375">
    <property type="protein sequence ID" value="SVB61079.1"/>
    <property type="molecule type" value="Genomic_DNA"/>
</dbReference>
<dbReference type="Pfam" id="PF22907">
    <property type="entry name" value="Ams1-like_1st"/>
    <property type="match status" value="1"/>
</dbReference>
<organism evidence="2">
    <name type="scientific">marine metagenome</name>
    <dbReference type="NCBI Taxonomy" id="408172"/>
    <lineage>
        <taxon>unclassified sequences</taxon>
        <taxon>metagenomes</taxon>
        <taxon>ecological metagenomes</taxon>
    </lineage>
</organism>
<evidence type="ECO:0000259" key="1">
    <source>
        <dbReference type="Pfam" id="PF22907"/>
    </source>
</evidence>